<evidence type="ECO:0000256" key="2">
    <source>
        <dbReference type="ARBA" id="ARBA00022741"/>
    </source>
</evidence>
<dbReference type="PANTHER" id="PTHR30050">
    <property type="entry name" value="CHROMOSOMAL REPLICATION INITIATOR PROTEIN DNAA"/>
    <property type="match status" value="1"/>
</dbReference>
<sequence>MNKDTIEKLTQLRLPGMLRAYKEQSEINGINDLTFEQRFTLLVDAEVDSRHNHQIERLIKNAQFSDKVASIEDIKYYEDRRLNRNLIEQLATNQYITEGKNIIIIGATGTGKSYLACALGNCACLEGRKVLYIRLPDLITDLTLGKEQGNYKKILKKYEKVDLLIIDEWLLIPANDVAQQYILEITERRYRSKGTIFCSQFSSDSWHKRLGGGALADAILDRVISKSVTIKIEGSQSMRTR</sequence>
<keyword evidence="3" id="KW-0067">ATP-binding</keyword>
<feature type="domain" description="AAA+ ATPase" evidence="4">
    <location>
        <begin position="98"/>
        <end position="229"/>
    </location>
</feature>
<evidence type="ECO:0000313" key="5">
    <source>
        <dbReference type="EMBL" id="MBB5185738.1"/>
    </source>
</evidence>
<evidence type="ECO:0000259" key="4">
    <source>
        <dbReference type="SMART" id="SM00382"/>
    </source>
</evidence>
<dbReference type="InterPro" id="IPR047661">
    <property type="entry name" value="IstB"/>
</dbReference>
<dbReference type="InterPro" id="IPR028350">
    <property type="entry name" value="DNAC/IstB-like"/>
</dbReference>
<protein>
    <submittedName>
        <fullName evidence="5">DNA replication protein DnaC</fullName>
    </submittedName>
</protein>
<comment type="similarity">
    <text evidence="1">Belongs to the IS21/IS1162 putative ATP-binding protein family.</text>
</comment>
<name>A0A7W8FXW5_9FIRM</name>
<organism evidence="5 6">
    <name type="scientific">Faecalicoccus acidiformans</name>
    <dbReference type="NCBI Taxonomy" id="915173"/>
    <lineage>
        <taxon>Bacteria</taxon>
        <taxon>Bacillati</taxon>
        <taxon>Bacillota</taxon>
        <taxon>Erysipelotrichia</taxon>
        <taxon>Erysipelotrichales</taxon>
        <taxon>Erysipelotrichaceae</taxon>
        <taxon>Faecalicoccus</taxon>
    </lineage>
</organism>
<comment type="caution">
    <text evidence="5">The sequence shown here is derived from an EMBL/GenBank/DDBJ whole genome shotgun (WGS) entry which is preliminary data.</text>
</comment>
<dbReference type="PIRSF" id="PIRSF003073">
    <property type="entry name" value="DNAC_TnpB_IstB"/>
    <property type="match status" value="1"/>
</dbReference>
<keyword evidence="2" id="KW-0547">Nucleotide-binding</keyword>
<dbReference type="InterPro" id="IPR027417">
    <property type="entry name" value="P-loop_NTPase"/>
</dbReference>
<dbReference type="NCBIfam" id="NF038214">
    <property type="entry name" value="IS21_help_AAA"/>
    <property type="match status" value="1"/>
</dbReference>
<reference evidence="5 6" key="1">
    <citation type="submission" date="2020-08" db="EMBL/GenBank/DDBJ databases">
        <title>Genomic Encyclopedia of Type Strains, Phase IV (KMG-IV): sequencing the most valuable type-strain genomes for metagenomic binning, comparative biology and taxonomic classification.</title>
        <authorList>
            <person name="Goeker M."/>
        </authorList>
    </citation>
    <scope>NUCLEOTIDE SEQUENCE [LARGE SCALE GENOMIC DNA]</scope>
    <source>
        <strain evidence="5 6">DSM 26963</strain>
    </source>
</reference>
<dbReference type="SMART" id="SM00382">
    <property type="entry name" value="AAA"/>
    <property type="match status" value="1"/>
</dbReference>
<dbReference type="EMBL" id="JACHHD010000028">
    <property type="protein sequence ID" value="MBB5185738.1"/>
    <property type="molecule type" value="Genomic_DNA"/>
</dbReference>
<accession>A0A7W8FXW5</accession>
<dbReference type="Gene3D" id="3.40.50.300">
    <property type="entry name" value="P-loop containing nucleotide triphosphate hydrolases"/>
    <property type="match status" value="1"/>
</dbReference>
<dbReference type="Proteomes" id="UP000521313">
    <property type="component" value="Unassembled WGS sequence"/>
</dbReference>
<dbReference type="GO" id="GO:0006260">
    <property type="term" value="P:DNA replication"/>
    <property type="evidence" value="ECO:0007669"/>
    <property type="project" value="TreeGrafter"/>
</dbReference>
<dbReference type="RefSeq" id="WP_244957069.1">
    <property type="nucleotide sequence ID" value="NZ_JACHHD010000028.1"/>
</dbReference>
<dbReference type="CDD" id="cd00009">
    <property type="entry name" value="AAA"/>
    <property type="match status" value="1"/>
</dbReference>
<dbReference type="SUPFAM" id="SSF52540">
    <property type="entry name" value="P-loop containing nucleoside triphosphate hydrolases"/>
    <property type="match status" value="1"/>
</dbReference>
<evidence type="ECO:0000313" key="6">
    <source>
        <dbReference type="Proteomes" id="UP000521313"/>
    </source>
</evidence>
<dbReference type="InterPro" id="IPR003593">
    <property type="entry name" value="AAA+_ATPase"/>
</dbReference>
<evidence type="ECO:0000256" key="1">
    <source>
        <dbReference type="ARBA" id="ARBA00008059"/>
    </source>
</evidence>
<dbReference type="InterPro" id="IPR002611">
    <property type="entry name" value="IstB_ATP-bd"/>
</dbReference>
<gene>
    <name evidence="5" type="ORF">HNQ43_001821</name>
</gene>
<dbReference type="Pfam" id="PF01695">
    <property type="entry name" value="IstB_IS21"/>
    <property type="match status" value="1"/>
</dbReference>
<proteinExistence type="inferred from homology"/>
<dbReference type="PANTHER" id="PTHR30050:SF4">
    <property type="entry name" value="ATP-BINDING PROTEIN RV3427C IN INSERTION SEQUENCE-RELATED"/>
    <property type="match status" value="1"/>
</dbReference>
<dbReference type="GO" id="GO:0005524">
    <property type="term" value="F:ATP binding"/>
    <property type="evidence" value="ECO:0007669"/>
    <property type="project" value="UniProtKB-KW"/>
</dbReference>
<evidence type="ECO:0000256" key="3">
    <source>
        <dbReference type="ARBA" id="ARBA00022840"/>
    </source>
</evidence>
<dbReference type="AlphaFoldDB" id="A0A7W8FXW5"/>